<comment type="caution">
    <text evidence="10">The sequence shown here is derived from an EMBL/GenBank/DDBJ whole genome shotgun (WGS) entry which is preliminary data.</text>
</comment>
<dbReference type="EMBL" id="BONU01000035">
    <property type="protein sequence ID" value="GIG75658.1"/>
    <property type="molecule type" value="Genomic_DNA"/>
</dbReference>
<organism evidence="10 11">
    <name type="scientific">Planosporangium flavigriseum</name>
    <dbReference type="NCBI Taxonomy" id="373681"/>
    <lineage>
        <taxon>Bacteria</taxon>
        <taxon>Bacillati</taxon>
        <taxon>Actinomycetota</taxon>
        <taxon>Actinomycetes</taxon>
        <taxon>Micromonosporales</taxon>
        <taxon>Micromonosporaceae</taxon>
        <taxon>Planosporangium</taxon>
    </lineage>
</organism>
<evidence type="ECO:0000256" key="5">
    <source>
        <dbReference type="ARBA" id="ARBA00023277"/>
    </source>
</evidence>
<dbReference type="InterPro" id="IPR018087">
    <property type="entry name" value="Glyco_hydro_5_CS"/>
</dbReference>
<dbReference type="PROSITE" id="PS00659">
    <property type="entry name" value="GLYCOSYL_HYDROL_F5"/>
    <property type="match status" value="1"/>
</dbReference>
<keyword evidence="7" id="KW-0624">Polysaccharide degradation</keyword>
<keyword evidence="4" id="KW-0136">Cellulose degradation</keyword>
<keyword evidence="3 8" id="KW-0378">Hydrolase</keyword>
<dbReference type="Proteomes" id="UP000653674">
    <property type="component" value="Unassembled WGS sequence"/>
</dbReference>
<dbReference type="Pfam" id="PF00150">
    <property type="entry name" value="Cellulase"/>
    <property type="match status" value="1"/>
</dbReference>
<keyword evidence="6 8" id="KW-0326">Glycosidase</keyword>
<dbReference type="Gene3D" id="3.20.20.80">
    <property type="entry name" value="Glycosidases"/>
    <property type="match status" value="1"/>
</dbReference>
<evidence type="ECO:0000256" key="4">
    <source>
        <dbReference type="ARBA" id="ARBA00023001"/>
    </source>
</evidence>
<accession>A0A8J3LS77</accession>
<evidence type="ECO:0000259" key="9">
    <source>
        <dbReference type="Pfam" id="PF00150"/>
    </source>
</evidence>
<comment type="similarity">
    <text evidence="8">Belongs to the glycosyl hydrolase 5 (cellulase A) family.</text>
</comment>
<comment type="catalytic activity">
    <reaction evidence="1">
        <text>Endohydrolysis of (1-&gt;4)-beta-D-glucosidic linkages in cellulose, lichenin and cereal beta-D-glucans.</text>
        <dbReference type="EC" id="3.2.1.4"/>
    </reaction>
</comment>
<evidence type="ECO:0000256" key="7">
    <source>
        <dbReference type="ARBA" id="ARBA00023326"/>
    </source>
</evidence>
<dbReference type="InterPro" id="IPR017853">
    <property type="entry name" value="GH"/>
</dbReference>
<evidence type="ECO:0000313" key="11">
    <source>
        <dbReference type="Proteomes" id="UP000653674"/>
    </source>
</evidence>
<evidence type="ECO:0000256" key="6">
    <source>
        <dbReference type="ARBA" id="ARBA00023295"/>
    </source>
</evidence>
<sequence length="423" mass="47130">MGPSWLPKTIERLRSRSRVRKPVLYTSVLATLLAVAAAVSIPSLSMDKPAGEAQSQSQSKASMKFPLRAEGGKIVDANGKEVVLTGVNWFGLETGNYAPHGIWQRNWQQMLDEMVGQGFNTLRLPYSNEALQAKSIPTQGIDTKMNPDLVGLNGEQIMDKIVNGATSRGMMVMLDRHRPDQYGQSSLWYTDKVSEETWINDWVKLATKYKNNPLVIAADLHNEPHAEATWGDGNEKTDWKMAAERAGNAILKANPNMLIVVEGIETYKGEGGKGYWWGGNLQGAKEHPVKLSDQSKLVYSAHDYSPKVWGQQWFSDPNFPKNMPALWDQQWGYLVKDNTAPVILGEFGGRSVDTKDAEGVWQHALIDYLKQNNISYTYWSWNPNSGDTGGIVGEDWTTVNKDKMDLLKSYQGPMAPKPTNNPA</sequence>
<dbReference type="EC" id="3.2.1.4" evidence="2"/>
<name>A0A8J3LS77_9ACTN</name>
<evidence type="ECO:0000256" key="8">
    <source>
        <dbReference type="RuleBase" id="RU361153"/>
    </source>
</evidence>
<evidence type="ECO:0000256" key="2">
    <source>
        <dbReference type="ARBA" id="ARBA00012601"/>
    </source>
</evidence>
<gene>
    <name evidence="10" type="ORF">Pfl04_40620</name>
</gene>
<dbReference type="GO" id="GO:0008810">
    <property type="term" value="F:cellulase activity"/>
    <property type="evidence" value="ECO:0007669"/>
    <property type="project" value="UniProtKB-EC"/>
</dbReference>
<evidence type="ECO:0000256" key="3">
    <source>
        <dbReference type="ARBA" id="ARBA00022801"/>
    </source>
</evidence>
<evidence type="ECO:0000313" key="10">
    <source>
        <dbReference type="EMBL" id="GIG75658.1"/>
    </source>
</evidence>
<reference evidence="10" key="1">
    <citation type="submission" date="2021-01" db="EMBL/GenBank/DDBJ databases">
        <title>Whole genome shotgun sequence of Planosporangium flavigriseum NBRC 105377.</title>
        <authorList>
            <person name="Komaki H."/>
            <person name="Tamura T."/>
        </authorList>
    </citation>
    <scope>NUCLEOTIDE SEQUENCE</scope>
    <source>
        <strain evidence="10">NBRC 105377</strain>
    </source>
</reference>
<dbReference type="GO" id="GO:0030245">
    <property type="term" value="P:cellulose catabolic process"/>
    <property type="evidence" value="ECO:0007669"/>
    <property type="project" value="UniProtKB-KW"/>
</dbReference>
<keyword evidence="5" id="KW-0119">Carbohydrate metabolism</keyword>
<evidence type="ECO:0000256" key="1">
    <source>
        <dbReference type="ARBA" id="ARBA00000966"/>
    </source>
</evidence>
<protein>
    <recommendedName>
        <fullName evidence="2">cellulase</fullName>
        <ecNumber evidence="2">3.2.1.4</ecNumber>
    </recommendedName>
</protein>
<dbReference type="PANTHER" id="PTHR35923:SF2">
    <property type="entry name" value="ENDOGLUCANASE"/>
    <property type="match status" value="1"/>
</dbReference>
<keyword evidence="11" id="KW-1185">Reference proteome</keyword>
<dbReference type="AlphaFoldDB" id="A0A8J3LS77"/>
<dbReference type="PANTHER" id="PTHR35923">
    <property type="entry name" value="MAJOR EXTRACELLULAR ENDOGLUCANASE"/>
    <property type="match status" value="1"/>
</dbReference>
<dbReference type="InterPro" id="IPR001547">
    <property type="entry name" value="Glyco_hydro_5"/>
</dbReference>
<feature type="domain" description="Glycoside hydrolase family 5" evidence="9">
    <location>
        <begin position="75"/>
        <end position="385"/>
    </location>
</feature>
<proteinExistence type="inferred from homology"/>
<dbReference type="SUPFAM" id="SSF51445">
    <property type="entry name" value="(Trans)glycosidases"/>
    <property type="match status" value="1"/>
</dbReference>